<evidence type="ECO:0000256" key="5">
    <source>
        <dbReference type="ARBA" id="ARBA00023029"/>
    </source>
</evidence>
<evidence type="ECO:0000256" key="2">
    <source>
        <dbReference type="ARBA" id="ARBA00008263"/>
    </source>
</evidence>
<dbReference type="NCBIfam" id="TIGR01063">
    <property type="entry name" value="gyrA"/>
    <property type="match status" value="1"/>
</dbReference>
<dbReference type="SUPFAM" id="SSF56719">
    <property type="entry name" value="Type II DNA topoisomerase"/>
    <property type="match status" value="1"/>
</dbReference>
<dbReference type="GO" id="GO:0009330">
    <property type="term" value="C:DNA topoisomerase type II (double strand cut, ATP-hydrolyzing) complex"/>
    <property type="evidence" value="ECO:0007669"/>
    <property type="project" value="TreeGrafter"/>
</dbReference>
<keyword evidence="3 9" id="KW-0547">Nucleotide-binding</keyword>
<dbReference type="GO" id="GO:0006261">
    <property type="term" value="P:DNA-templated DNA replication"/>
    <property type="evidence" value="ECO:0007669"/>
    <property type="project" value="UniProtKB-UniRule"/>
</dbReference>
<dbReference type="InterPro" id="IPR013757">
    <property type="entry name" value="Topo_IIA_A_a_sf"/>
</dbReference>
<dbReference type="HAMAP" id="MF_01897">
    <property type="entry name" value="GyrA"/>
    <property type="match status" value="1"/>
</dbReference>
<dbReference type="Gene3D" id="2.120.10.90">
    <property type="entry name" value="DNA gyrase/topoisomerase IV, subunit A, C-terminal"/>
    <property type="match status" value="1"/>
</dbReference>
<protein>
    <recommendedName>
        <fullName evidence="9">DNA gyrase subunit A</fullName>
        <ecNumber evidence="9">5.6.2.2</ecNumber>
    </recommendedName>
</protein>
<dbReference type="FunFam" id="3.30.1360.40:FF:000002">
    <property type="entry name" value="DNA gyrase subunit A"/>
    <property type="match status" value="1"/>
</dbReference>
<dbReference type="AlphaFoldDB" id="A0A7C1AYI5"/>
<dbReference type="InterPro" id="IPR002205">
    <property type="entry name" value="Topo_IIA_dom_A"/>
</dbReference>
<dbReference type="SMART" id="SM00434">
    <property type="entry name" value="TOP4c"/>
    <property type="match status" value="1"/>
</dbReference>
<keyword evidence="7 9" id="KW-0413">Isomerase</keyword>
<dbReference type="GO" id="GO:0005737">
    <property type="term" value="C:cytoplasm"/>
    <property type="evidence" value="ECO:0007669"/>
    <property type="project" value="UniProtKB-SubCell"/>
</dbReference>
<dbReference type="SUPFAM" id="SSF101904">
    <property type="entry name" value="GyrA/ParC C-terminal domain-like"/>
    <property type="match status" value="1"/>
</dbReference>
<dbReference type="NCBIfam" id="NF004043">
    <property type="entry name" value="PRK05560.1"/>
    <property type="match status" value="1"/>
</dbReference>
<evidence type="ECO:0000256" key="8">
    <source>
        <dbReference type="ARBA" id="ARBA00063644"/>
    </source>
</evidence>
<dbReference type="Pfam" id="PF03989">
    <property type="entry name" value="DNA_gyraseA_C"/>
    <property type="match status" value="6"/>
</dbReference>
<feature type="active site" description="O-(5'-phospho-DNA)-tyrosine intermediate" evidence="9 10">
    <location>
        <position position="150"/>
    </location>
</feature>
<comment type="function">
    <text evidence="9">A type II topoisomerase that negatively supercoils closed circular double-stranded (ds) DNA in an ATP-dependent manner to modulate DNA topology and maintain chromosomes in an underwound state. Negative supercoiling favors strand separation, and DNA replication, transcription, recombination and repair, all of which involve strand separation. Also able to catalyze the interconversion of other topological isomers of dsDNA rings, including catenanes and knotted rings. Type II topoisomerases break and join 2 DNA strands simultaneously in an ATP-dependent manner.</text>
</comment>
<evidence type="ECO:0000256" key="4">
    <source>
        <dbReference type="ARBA" id="ARBA00022840"/>
    </source>
</evidence>
<evidence type="ECO:0000256" key="10">
    <source>
        <dbReference type="PROSITE-ProRule" id="PRU01384"/>
    </source>
</evidence>
<keyword evidence="9" id="KW-0963">Cytoplasm</keyword>
<dbReference type="FunFam" id="1.10.268.10:FF:000001">
    <property type="entry name" value="DNA gyrase subunit A"/>
    <property type="match status" value="1"/>
</dbReference>
<dbReference type="Proteomes" id="UP000886355">
    <property type="component" value="Unassembled WGS sequence"/>
</dbReference>
<feature type="region of interest" description="Disordered" evidence="11">
    <location>
        <begin position="1"/>
        <end position="36"/>
    </location>
</feature>
<dbReference type="PANTHER" id="PTHR43493">
    <property type="entry name" value="DNA GYRASE/TOPOISOMERASE SUBUNIT A"/>
    <property type="match status" value="1"/>
</dbReference>
<comment type="similarity">
    <text evidence="2 9">Belongs to the type II topoisomerase GyrA/ParC subunit family.</text>
</comment>
<evidence type="ECO:0000256" key="3">
    <source>
        <dbReference type="ARBA" id="ARBA00022741"/>
    </source>
</evidence>
<dbReference type="InterPro" id="IPR035516">
    <property type="entry name" value="Gyrase/topoIV_suA_C"/>
</dbReference>
<dbReference type="InterPro" id="IPR006691">
    <property type="entry name" value="GyrA/parC_rep"/>
</dbReference>
<accession>A0A7C1AYI5</accession>
<gene>
    <name evidence="9 13" type="primary">gyrA</name>
    <name evidence="13" type="ORF">ENG14_04770</name>
</gene>
<dbReference type="Gene3D" id="1.10.268.10">
    <property type="entry name" value="Topoisomerase, domain 3"/>
    <property type="match status" value="1"/>
</dbReference>
<dbReference type="FunFam" id="3.90.199.10:FF:000001">
    <property type="entry name" value="DNA gyrase subunit A"/>
    <property type="match status" value="1"/>
</dbReference>
<dbReference type="FunFam" id="2.120.10.90:FF:000005">
    <property type="entry name" value="DNA topoisomerase 4 subunit A"/>
    <property type="match status" value="1"/>
</dbReference>
<evidence type="ECO:0000259" key="12">
    <source>
        <dbReference type="PROSITE" id="PS52040"/>
    </source>
</evidence>
<dbReference type="EMBL" id="DQZW01000225">
    <property type="protein sequence ID" value="HDL90196.1"/>
    <property type="molecule type" value="Genomic_DNA"/>
</dbReference>
<keyword evidence="5 9" id="KW-0799">Topoisomerase</keyword>
<dbReference type="Pfam" id="PF00521">
    <property type="entry name" value="DNA_topoisoIV"/>
    <property type="match status" value="1"/>
</dbReference>
<comment type="subunit">
    <text evidence="9">Heterotetramer, composed of two GyrA and two GyrB chains. In the heterotetramer, GyrA contains the active site tyrosine that forms a transient covalent intermediate with DNA, while GyrB binds cofactors and catalyzes ATP hydrolysis.</text>
</comment>
<reference evidence="13" key="1">
    <citation type="journal article" date="2020" name="mSystems">
        <title>Genome- and Community-Level Interaction Insights into Carbon Utilization and Element Cycling Functions of Hydrothermarchaeota in Hydrothermal Sediment.</title>
        <authorList>
            <person name="Zhou Z."/>
            <person name="Liu Y."/>
            <person name="Xu W."/>
            <person name="Pan J."/>
            <person name="Luo Z.H."/>
            <person name="Li M."/>
        </authorList>
    </citation>
    <scope>NUCLEOTIDE SEQUENCE [LARGE SCALE GENOMIC DNA]</scope>
    <source>
        <strain evidence="13">HyVt-19</strain>
    </source>
</reference>
<dbReference type="GO" id="GO:0005694">
    <property type="term" value="C:chromosome"/>
    <property type="evidence" value="ECO:0007669"/>
    <property type="project" value="InterPro"/>
</dbReference>
<dbReference type="EC" id="5.6.2.2" evidence="9"/>
<dbReference type="GO" id="GO:0005524">
    <property type="term" value="F:ATP binding"/>
    <property type="evidence" value="ECO:0007669"/>
    <property type="project" value="UniProtKB-UniRule"/>
</dbReference>
<dbReference type="InterPro" id="IPR013758">
    <property type="entry name" value="Topo_IIA_A/C_ab"/>
</dbReference>
<evidence type="ECO:0000256" key="1">
    <source>
        <dbReference type="ARBA" id="ARBA00000185"/>
    </source>
</evidence>
<dbReference type="NCBIfam" id="NF004044">
    <property type="entry name" value="PRK05561.1"/>
    <property type="match status" value="1"/>
</dbReference>
<name>A0A7C1AYI5_9BACT</name>
<comment type="subcellular location">
    <subcellularLocation>
        <location evidence="9">Cytoplasm</location>
    </subcellularLocation>
</comment>
<dbReference type="CDD" id="cd00187">
    <property type="entry name" value="TOP4c"/>
    <property type="match status" value="1"/>
</dbReference>
<evidence type="ECO:0000256" key="6">
    <source>
        <dbReference type="ARBA" id="ARBA00023125"/>
    </source>
</evidence>
<dbReference type="GO" id="GO:0006265">
    <property type="term" value="P:DNA topological change"/>
    <property type="evidence" value="ECO:0007669"/>
    <property type="project" value="UniProtKB-UniRule"/>
</dbReference>
<comment type="miscellaneous">
    <text evidence="9">Few gyrases are as efficient as E.coli at forming negative supercoils. Not all organisms have 2 type II topoisomerases; in organisms with a single type II topoisomerase this enzyme also has to decatenate newly replicated chromosomes.</text>
</comment>
<dbReference type="GO" id="GO:0003677">
    <property type="term" value="F:DNA binding"/>
    <property type="evidence" value="ECO:0007669"/>
    <property type="project" value="UniProtKB-UniRule"/>
</dbReference>
<dbReference type="Gene3D" id="3.90.199.10">
    <property type="entry name" value="Topoisomerase II, domain 5"/>
    <property type="match status" value="1"/>
</dbReference>
<organism evidence="13">
    <name type="scientific">Thermodesulforhabdus norvegica</name>
    <dbReference type="NCBI Taxonomy" id="39841"/>
    <lineage>
        <taxon>Bacteria</taxon>
        <taxon>Pseudomonadati</taxon>
        <taxon>Thermodesulfobacteriota</taxon>
        <taxon>Syntrophobacteria</taxon>
        <taxon>Syntrophobacterales</taxon>
        <taxon>Thermodesulforhabdaceae</taxon>
        <taxon>Thermodesulforhabdus</taxon>
    </lineage>
</organism>
<sequence length="856" mass="95457">MPLDDQSRTGEAKESEKNGNGGNDEPENPLSLGANDTPKDIVAEMEECYLDYAMSVIVSRALPDVRDGLKPVHRRILYSMHELGLRSGAKFRKSATVVGDVLGKYHPHGDSAVYESMVRMAQDFSMRYQLVNGQGNFGSMDGDNAAAMRYTEAKMQKIADELLADIEKDTVDFRPNYDGRLKEPTVLPARFPALLLNGSMGIAVGMATNIPPHNLNEVMEGVKHLIDNPDATIDDLMQFIKGPDFPTGGMIYDPEAIKTAYATGRGSVIMRGRADIEEKKNGRFQIVITEIPYQVNKATLVENMANLVRDKKITGISDLRDESNREGVRVVVELKRDAYPKKVLNQLYKFTTLQTSFGFNMIALIDGIQPRLLDLKAIIEEFIKHRKVVVTRRTEFELRVAKARAHILEGLKIALDDIDAVIATIRGSDTKEIAKENLIKKFKLSDIQAKAILEMRLQTLAGLERKKIEDELKEKLDFIKECEGILADAKKIFAIIHTEIDEIIEKYGDERRTEVIPHAVGEFNAKALIPNEPMIVALTRGGYIKRMSPSVYRTQGRGGKGIIGMTTKDEDEIAQIMHVMTHDDIYYFTDRGRVFRLPAYEVPQASRTAKGQAIVNLLQLDQNETITSMLDLNKKQGDFLFMATRKGTVKKTSIKDFANVRKSGLIAIKLKEGDRLDWVRPTSEGNQVVIVTRNGQAIRFKQGDVRSMGRASQGVRGIRLKKEDQVVGMEVVTNEETSRVLVVMENGLSKTTKVAQYRFQGRGGSGVKTAQVTKKTGKVVGARVLDNTMNGDLILISSHGQMIRLPMKQIPTSGRATQGVYVMRMKGGDKVASLSLILDDEQQQEDTGKQELPLKK</sequence>
<keyword evidence="4 9" id="KW-0067">ATP-binding</keyword>
<feature type="short sequence motif" description="GyrA-box" evidence="9">
    <location>
        <begin position="555"/>
        <end position="561"/>
    </location>
</feature>
<comment type="catalytic activity">
    <reaction evidence="1 9 10">
        <text>ATP-dependent breakage, passage and rejoining of double-stranded DNA.</text>
        <dbReference type="EC" id="5.6.2.2"/>
    </reaction>
</comment>
<evidence type="ECO:0000313" key="13">
    <source>
        <dbReference type="EMBL" id="HDL90196.1"/>
    </source>
</evidence>
<proteinExistence type="inferred from homology"/>
<dbReference type="PROSITE" id="PS52040">
    <property type="entry name" value="TOPO_IIA"/>
    <property type="match status" value="1"/>
</dbReference>
<dbReference type="PANTHER" id="PTHR43493:SF5">
    <property type="entry name" value="DNA GYRASE SUBUNIT A, CHLOROPLASTIC_MITOCHONDRIAL"/>
    <property type="match status" value="1"/>
</dbReference>
<dbReference type="GO" id="GO:0034335">
    <property type="term" value="F:DNA negative supercoiling activity"/>
    <property type="evidence" value="ECO:0007669"/>
    <property type="project" value="UniProtKB-ARBA"/>
</dbReference>
<keyword evidence="6 9" id="KW-0238">DNA-binding</keyword>
<dbReference type="InterPro" id="IPR005743">
    <property type="entry name" value="GyrA"/>
</dbReference>
<feature type="compositionally biased region" description="Basic and acidic residues" evidence="11">
    <location>
        <begin position="1"/>
        <end position="17"/>
    </location>
</feature>
<dbReference type="Gene3D" id="3.30.1360.40">
    <property type="match status" value="1"/>
</dbReference>
<comment type="caution">
    <text evidence="13">The sequence shown here is derived from an EMBL/GenBank/DDBJ whole genome shotgun (WGS) entry which is preliminary data.</text>
</comment>
<evidence type="ECO:0000256" key="7">
    <source>
        <dbReference type="ARBA" id="ARBA00023235"/>
    </source>
</evidence>
<comment type="subunit">
    <text evidence="8">Heterotetramer composed of ParC and ParE.</text>
</comment>
<dbReference type="InterPro" id="IPR013760">
    <property type="entry name" value="Topo_IIA-like_dom_sf"/>
</dbReference>
<dbReference type="InterPro" id="IPR050220">
    <property type="entry name" value="Type_II_DNA_Topoisomerases"/>
</dbReference>
<evidence type="ECO:0000256" key="9">
    <source>
        <dbReference type="HAMAP-Rule" id="MF_01897"/>
    </source>
</evidence>
<evidence type="ECO:0000256" key="11">
    <source>
        <dbReference type="SAM" id="MobiDB-lite"/>
    </source>
</evidence>
<feature type="domain" description="Topo IIA-type catalytic" evidence="12">
    <location>
        <begin position="62"/>
        <end position="528"/>
    </location>
</feature>